<evidence type="ECO:0000313" key="2">
    <source>
        <dbReference type="EMBL" id="SFJ21861.1"/>
    </source>
</evidence>
<dbReference type="STRING" id="1144750.SAMN05443431_105154"/>
<keyword evidence="1" id="KW-0472">Membrane</keyword>
<evidence type="ECO:0000313" key="3">
    <source>
        <dbReference type="Proteomes" id="UP000199559"/>
    </source>
</evidence>
<protein>
    <recommendedName>
        <fullName evidence="4">Holin-X, holin superfamily III</fullName>
    </recommendedName>
</protein>
<evidence type="ECO:0008006" key="4">
    <source>
        <dbReference type="Google" id="ProtNLM"/>
    </source>
</evidence>
<dbReference type="AlphaFoldDB" id="A0A1I3PKJ5"/>
<dbReference type="EMBL" id="FORM01000005">
    <property type="protein sequence ID" value="SFJ21861.1"/>
    <property type="molecule type" value="Genomic_DNA"/>
</dbReference>
<feature type="transmembrane region" description="Helical" evidence="1">
    <location>
        <begin position="76"/>
        <end position="97"/>
    </location>
</feature>
<organism evidence="2 3">
    <name type="scientific">Olleya namhaensis</name>
    <dbReference type="NCBI Taxonomy" id="1144750"/>
    <lineage>
        <taxon>Bacteria</taxon>
        <taxon>Pseudomonadati</taxon>
        <taxon>Bacteroidota</taxon>
        <taxon>Flavobacteriia</taxon>
        <taxon>Flavobacteriales</taxon>
        <taxon>Flavobacteriaceae</taxon>
    </lineage>
</organism>
<name>A0A1I3PKJ5_9FLAO</name>
<accession>A0A1I3PKJ5</accession>
<feature type="transmembrane region" description="Helical" evidence="1">
    <location>
        <begin position="43"/>
        <end position="70"/>
    </location>
</feature>
<keyword evidence="1" id="KW-0812">Transmembrane</keyword>
<reference evidence="3" key="1">
    <citation type="submission" date="2016-10" db="EMBL/GenBank/DDBJ databases">
        <authorList>
            <person name="Varghese N."/>
            <person name="Submissions S."/>
        </authorList>
    </citation>
    <scope>NUCLEOTIDE SEQUENCE [LARGE SCALE GENOMIC DNA]</scope>
    <source>
        <strain evidence="3">DSM 28881</strain>
    </source>
</reference>
<gene>
    <name evidence="2" type="ORF">SAMN05443431_105154</name>
</gene>
<dbReference type="RefSeq" id="WP_090839818.1">
    <property type="nucleotide sequence ID" value="NZ_FORM01000005.1"/>
</dbReference>
<sequence>MTVFESINESSNEAVDKGETYLKKSHEYYRLKVFQQLTSSVSLVFKAFIIGSLALIGLMFLAVASAIAIGNELDSQPLGCVIVGFVFLLISGLLYAFRKHINNKVIQSMAKTFFN</sequence>
<keyword evidence="3" id="KW-1185">Reference proteome</keyword>
<keyword evidence="1" id="KW-1133">Transmembrane helix</keyword>
<evidence type="ECO:0000256" key="1">
    <source>
        <dbReference type="SAM" id="Phobius"/>
    </source>
</evidence>
<proteinExistence type="predicted"/>
<dbReference type="Proteomes" id="UP000199559">
    <property type="component" value="Unassembled WGS sequence"/>
</dbReference>